<dbReference type="Gene3D" id="3.40.190.10">
    <property type="entry name" value="Periplasmic binding protein-like II"/>
    <property type="match status" value="2"/>
</dbReference>
<sequence length="268" mass="30126">MLRLRRAKLACQFILMLLMLSASAFAQTLTFAADEWCPVNCEPGSERPGYMVEIASRILDPLGYEVRYQQITWARALLFARQGRFDGVFAGTPEEATGFVFPSEAQGRYTIGMFVAKDDSWRYDGPSSLKNKRAGLIIDYGYGEEIEAAVNRYSEVVRTGGNNALEQNIRTLAAGRLDYMLEDINTFSYKAEEMGLADRFRLEKTFTQDDLFIALSPAHANSHEIAKALSDGMHRLRDSGELSQILQRYGLRDWIVPTSQGHSSKVPN</sequence>
<evidence type="ECO:0000256" key="1">
    <source>
        <dbReference type="ARBA" id="ARBA00022729"/>
    </source>
</evidence>
<dbReference type="OrthoDB" id="5421182at2"/>
<accession>A0A0M7A185</accession>
<dbReference type="STRING" id="388408.LAX5112_01894"/>
<dbReference type="Pfam" id="PF00497">
    <property type="entry name" value="SBP_bac_3"/>
    <property type="match status" value="1"/>
</dbReference>
<feature type="domain" description="Solute-binding protein family 3/N-terminal" evidence="3">
    <location>
        <begin position="36"/>
        <end position="250"/>
    </location>
</feature>
<evidence type="ECO:0000313" key="4">
    <source>
        <dbReference type="EMBL" id="CTQ68808.1"/>
    </source>
</evidence>
<feature type="chain" id="PRO_5005809177" evidence="2">
    <location>
        <begin position="27"/>
        <end position="268"/>
    </location>
</feature>
<dbReference type="PANTHER" id="PTHR35936:SF25">
    <property type="entry name" value="ABC TRANSPORTER SUBSTRATE-BINDING PROTEIN"/>
    <property type="match status" value="1"/>
</dbReference>
<evidence type="ECO:0000259" key="3">
    <source>
        <dbReference type="Pfam" id="PF00497"/>
    </source>
</evidence>
<proteinExistence type="predicted"/>
<feature type="signal peptide" evidence="2">
    <location>
        <begin position="1"/>
        <end position="26"/>
    </location>
</feature>
<protein>
    <submittedName>
        <fullName evidence="4">Bacterial extracellular solute-binding proteins, family 3</fullName>
    </submittedName>
</protein>
<dbReference type="SUPFAM" id="SSF53850">
    <property type="entry name" value="Periplasmic binding protein-like II"/>
    <property type="match status" value="1"/>
</dbReference>
<reference evidence="5" key="1">
    <citation type="submission" date="2015-07" db="EMBL/GenBank/DDBJ databases">
        <authorList>
            <person name="Rodrigo-Torres Lidia"/>
            <person name="Arahal R.David."/>
        </authorList>
    </citation>
    <scope>NUCLEOTIDE SEQUENCE [LARGE SCALE GENOMIC DNA]</scope>
    <source>
        <strain evidence="5">CECT 5112</strain>
    </source>
</reference>
<organism evidence="4 5">
    <name type="scientific">Roseibium alexandrii</name>
    <dbReference type="NCBI Taxonomy" id="388408"/>
    <lineage>
        <taxon>Bacteria</taxon>
        <taxon>Pseudomonadati</taxon>
        <taxon>Pseudomonadota</taxon>
        <taxon>Alphaproteobacteria</taxon>
        <taxon>Hyphomicrobiales</taxon>
        <taxon>Stappiaceae</taxon>
        <taxon>Roseibium</taxon>
    </lineage>
</organism>
<dbReference type="Proteomes" id="UP000053235">
    <property type="component" value="Unassembled WGS sequence"/>
</dbReference>
<dbReference type="EMBL" id="CXWD01000006">
    <property type="protein sequence ID" value="CTQ68808.1"/>
    <property type="molecule type" value="Genomic_DNA"/>
</dbReference>
<dbReference type="PANTHER" id="PTHR35936">
    <property type="entry name" value="MEMBRANE-BOUND LYTIC MUREIN TRANSGLYCOSYLASE F"/>
    <property type="match status" value="1"/>
</dbReference>
<keyword evidence="1 2" id="KW-0732">Signal</keyword>
<keyword evidence="5" id="KW-1185">Reference proteome</keyword>
<evidence type="ECO:0000256" key="2">
    <source>
        <dbReference type="SAM" id="SignalP"/>
    </source>
</evidence>
<dbReference type="AlphaFoldDB" id="A0A0M7A185"/>
<name>A0A0M7A185_9HYPH</name>
<evidence type="ECO:0000313" key="5">
    <source>
        <dbReference type="Proteomes" id="UP000053235"/>
    </source>
</evidence>
<gene>
    <name evidence="4" type="ORF">LAX5112_01894</name>
</gene>
<dbReference type="InterPro" id="IPR001638">
    <property type="entry name" value="Solute-binding_3/MltF_N"/>
</dbReference>